<dbReference type="InterPro" id="IPR043188">
    <property type="entry name" value="DCDC1"/>
</dbReference>
<feature type="signal peptide" evidence="1">
    <location>
        <begin position="1"/>
        <end position="32"/>
    </location>
</feature>
<dbReference type="EMBL" id="JAULJE010000013">
    <property type="protein sequence ID" value="KAK1335851.1"/>
    <property type="molecule type" value="Genomic_DNA"/>
</dbReference>
<dbReference type="GO" id="GO:1902412">
    <property type="term" value="P:regulation of mitotic cytokinesis"/>
    <property type="evidence" value="ECO:0007669"/>
    <property type="project" value="InterPro"/>
</dbReference>
<dbReference type="SUPFAM" id="SSF89837">
    <property type="entry name" value="Doublecortin (DC)"/>
    <property type="match status" value="1"/>
</dbReference>
<sequence>MPPAAPATPKAPYPALLPVLWLVNALWRGSLCHPRQKQLLKLLKITCSLSLAPTDCCFQQQYQKGQDFKIAPHIKQYQIIAMVKYQTRIATNQTGTTIPVLYQHPRETDLSVLWRVNRVAEFSSLNFQSAQNWHRISQRHKLPPRVIRVTAYKNGSRTVFAKVAVPTISLLLEACTEKLHLNMAARRVFLADGSEALKPEDIPHEADVYVSMGEPFLDPFKKIKVATPILANDLFPDVTDKGRHGTWRALVTMALEVLPAPMGPDESRTAAGWWSSTRNLGLLSGCRLPPSLQPELPSAFIQALLLSCSSLRLPHLCLIAGILPHPGHSVPAHACCPEAQSGQDGAECLRRRKHPSHHLCHAFQKPPACRRLLKGLVPERKGTQLPAFAFDHGELGACLLVHQAFQKPPARQRLLKGLVPERTGTQLPHFCFRSRGAWCLSAGAPGLSEASGVAEASERPAA</sequence>
<dbReference type="GO" id="GO:0008017">
    <property type="term" value="F:microtubule binding"/>
    <property type="evidence" value="ECO:0007669"/>
    <property type="project" value="InterPro"/>
</dbReference>
<keyword evidence="3" id="KW-1185">Reference proteome</keyword>
<reference evidence="2" key="1">
    <citation type="submission" date="2023-06" db="EMBL/GenBank/DDBJ databases">
        <title>Reference genome for the Northern bat (Eptesicus nilssonii), a most northern bat species.</title>
        <authorList>
            <person name="Laine V.N."/>
            <person name="Pulliainen A.T."/>
            <person name="Lilley T.M."/>
        </authorList>
    </citation>
    <scope>NUCLEOTIDE SEQUENCE</scope>
    <source>
        <strain evidence="2">BLF_Eptnil</strain>
        <tissue evidence="2">Kidney</tissue>
    </source>
</reference>
<evidence type="ECO:0008006" key="4">
    <source>
        <dbReference type="Google" id="ProtNLM"/>
    </source>
</evidence>
<dbReference type="CDD" id="cd17155">
    <property type="entry name" value="DCX_DCDC1"/>
    <property type="match status" value="1"/>
</dbReference>
<protein>
    <recommendedName>
        <fullName evidence="4">Doublecortin domain-containing protein 1</fullName>
    </recommendedName>
</protein>
<organism evidence="2 3">
    <name type="scientific">Cnephaeus nilssonii</name>
    <name type="common">Northern bat</name>
    <name type="synonym">Eptesicus nilssonii</name>
    <dbReference type="NCBI Taxonomy" id="3371016"/>
    <lineage>
        <taxon>Eukaryota</taxon>
        <taxon>Metazoa</taxon>
        <taxon>Chordata</taxon>
        <taxon>Craniata</taxon>
        <taxon>Vertebrata</taxon>
        <taxon>Euteleostomi</taxon>
        <taxon>Mammalia</taxon>
        <taxon>Eutheria</taxon>
        <taxon>Laurasiatheria</taxon>
        <taxon>Chiroptera</taxon>
        <taxon>Yangochiroptera</taxon>
        <taxon>Vespertilionidae</taxon>
        <taxon>Cnephaeus</taxon>
    </lineage>
</organism>
<evidence type="ECO:0000313" key="2">
    <source>
        <dbReference type="EMBL" id="KAK1335851.1"/>
    </source>
</evidence>
<gene>
    <name evidence="2" type="ORF">QTO34_003649</name>
</gene>
<dbReference type="PANTHER" id="PTHR46302">
    <property type="entry name" value="DOUBLECORTIN DOMAIN-CONTAINING PROTEIN 1"/>
    <property type="match status" value="1"/>
</dbReference>
<comment type="caution">
    <text evidence="2">The sequence shown here is derived from an EMBL/GenBank/DDBJ whole genome shotgun (WGS) entry which is preliminary data.</text>
</comment>
<dbReference type="InterPro" id="IPR036572">
    <property type="entry name" value="Doublecortin_dom_sf"/>
</dbReference>
<accession>A0AA40LJM6</accession>
<dbReference type="AlphaFoldDB" id="A0AA40LJM6"/>
<dbReference type="PANTHER" id="PTHR46302:SF3">
    <property type="entry name" value="DOUBLECORTIN DOMAIN-CONTAINING PROTEIN 1"/>
    <property type="match status" value="1"/>
</dbReference>
<proteinExistence type="predicted"/>
<evidence type="ECO:0000313" key="3">
    <source>
        <dbReference type="Proteomes" id="UP001177744"/>
    </source>
</evidence>
<name>A0AA40LJM6_CNENI</name>
<dbReference type="GO" id="GO:0030496">
    <property type="term" value="C:midbody"/>
    <property type="evidence" value="ECO:0007669"/>
    <property type="project" value="TreeGrafter"/>
</dbReference>
<dbReference type="GO" id="GO:0035556">
    <property type="term" value="P:intracellular signal transduction"/>
    <property type="evidence" value="ECO:0007669"/>
    <property type="project" value="InterPro"/>
</dbReference>
<keyword evidence="1" id="KW-0732">Signal</keyword>
<feature type="chain" id="PRO_5041463139" description="Doublecortin domain-containing protein 1" evidence="1">
    <location>
        <begin position="33"/>
        <end position="462"/>
    </location>
</feature>
<evidence type="ECO:0000256" key="1">
    <source>
        <dbReference type="SAM" id="SignalP"/>
    </source>
</evidence>
<dbReference type="Proteomes" id="UP001177744">
    <property type="component" value="Unassembled WGS sequence"/>
</dbReference>
<dbReference type="Gene3D" id="3.10.20.230">
    <property type="entry name" value="Doublecortin domain"/>
    <property type="match status" value="1"/>
</dbReference>